<keyword evidence="2" id="KW-0521">NADP</keyword>
<dbReference type="InterPro" id="IPR002734">
    <property type="entry name" value="RibDG_C"/>
</dbReference>
<reference evidence="6 7" key="1">
    <citation type="submission" date="2013-01" db="EMBL/GenBank/DDBJ databases">
        <title>Whole genome shotgun sequence of Gordonia soli NBRC 108243.</title>
        <authorList>
            <person name="Isaki-Nakamura S."/>
            <person name="Hosoyama A."/>
            <person name="Tsuchikane K."/>
            <person name="Ando Y."/>
            <person name="Baba S."/>
            <person name="Ohji S."/>
            <person name="Hamada M."/>
            <person name="Tamura T."/>
            <person name="Yamazoe A."/>
            <person name="Yamazaki S."/>
            <person name="Fujita N."/>
        </authorList>
    </citation>
    <scope>NUCLEOTIDE SEQUENCE [LARGE SCALE GENOMIC DNA]</scope>
    <source>
        <strain evidence="6 7">NBRC 108243</strain>
    </source>
</reference>
<feature type="compositionally biased region" description="Low complexity" evidence="4">
    <location>
        <begin position="34"/>
        <end position="50"/>
    </location>
</feature>
<comment type="pathway">
    <text evidence="1">Cofactor biosynthesis; riboflavin biosynthesis.</text>
</comment>
<dbReference type="GO" id="GO:0009231">
    <property type="term" value="P:riboflavin biosynthetic process"/>
    <property type="evidence" value="ECO:0007669"/>
    <property type="project" value="InterPro"/>
</dbReference>
<protein>
    <recommendedName>
        <fullName evidence="5">Bacterial bifunctional deaminase-reductase C-terminal domain-containing protein</fullName>
    </recommendedName>
</protein>
<evidence type="ECO:0000256" key="2">
    <source>
        <dbReference type="ARBA" id="ARBA00022857"/>
    </source>
</evidence>
<dbReference type="STRING" id="1223545.GS4_19_00650"/>
<keyword evidence="7" id="KW-1185">Reference proteome</keyword>
<proteinExistence type="predicted"/>
<dbReference type="InterPro" id="IPR050765">
    <property type="entry name" value="Riboflavin_Biosynth_HTPR"/>
</dbReference>
<dbReference type="SUPFAM" id="SSF53597">
    <property type="entry name" value="Dihydrofolate reductase-like"/>
    <property type="match status" value="1"/>
</dbReference>
<keyword evidence="3" id="KW-0560">Oxidoreductase</keyword>
<evidence type="ECO:0000313" key="6">
    <source>
        <dbReference type="EMBL" id="GAC68875.1"/>
    </source>
</evidence>
<dbReference type="PANTHER" id="PTHR38011">
    <property type="entry name" value="DIHYDROFOLATE REDUCTASE FAMILY PROTEIN (AFU_ORTHOLOGUE AFUA_8G06820)"/>
    <property type="match status" value="1"/>
</dbReference>
<evidence type="ECO:0000256" key="3">
    <source>
        <dbReference type="ARBA" id="ARBA00023002"/>
    </source>
</evidence>
<dbReference type="RefSeq" id="WP_007621385.1">
    <property type="nucleotide sequence ID" value="NZ_BANX01000019.1"/>
</dbReference>
<dbReference type="OrthoDB" id="5243299at2"/>
<dbReference type="eggNOG" id="COG1985">
    <property type="taxonomic scope" value="Bacteria"/>
</dbReference>
<feature type="domain" description="Bacterial bifunctional deaminase-reductase C-terminal" evidence="5">
    <location>
        <begin position="57"/>
        <end position="247"/>
    </location>
</feature>
<organism evidence="6 7">
    <name type="scientific">Gordonia soli NBRC 108243</name>
    <dbReference type="NCBI Taxonomy" id="1223545"/>
    <lineage>
        <taxon>Bacteria</taxon>
        <taxon>Bacillati</taxon>
        <taxon>Actinomycetota</taxon>
        <taxon>Actinomycetes</taxon>
        <taxon>Mycobacteriales</taxon>
        <taxon>Gordoniaceae</taxon>
        <taxon>Gordonia</taxon>
    </lineage>
</organism>
<evidence type="ECO:0000256" key="1">
    <source>
        <dbReference type="ARBA" id="ARBA00005104"/>
    </source>
</evidence>
<dbReference type="GO" id="GO:0008703">
    <property type="term" value="F:5-amino-6-(5-phosphoribosylamino)uracil reductase activity"/>
    <property type="evidence" value="ECO:0007669"/>
    <property type="project" value="InterPro"/>
</dbReference>
<feature type="region of interest" description="Disordered" evidence="4">
    <location>
        <begin position="34"/>
        <end position="53"/>
    </location>
</feature>
<gene>
    <name evidence="6" type="ORF">GS4_19_00650</name>
</gene>
<dbReference type="InterPro" id="IPR024072">
    <property type="entry name" value="DHFR-like_dom_sf"/>
</dbReference>
<accession>M0QJU9</accession>
<evidence type="ECO:0000259" key="5">
    <source>
        <dbReference type="Pfam" id="PF01872"/>
    </source>
</evidence>
<comment type="caution">
    <text evidence="6">The sequence shown here is derived from an EMBL/GenBank/DDBJ whole genome shotgun (WGS) entry which is preliminary data.</text>
</comment>
<evidence type="ECO:0000313" key="7">
    <source>
        <dbReference type="Proteomes" id="UP000011666"/>
    </source>
</evidence>
<dbReference type="Pfam" id="PF01872">
    <property type="entry name" value="RibD_C"/>
    <property type="match status" value="1"/>
</dbReference>
<dbReference type="EMBL" id="BANX01000019">
    <property type="protein sequence ID" value="GAC68875.1"/>
    <property type="molecule type" value="Genomic_DNA"/>
</dbReference>
<dbReference type="AlphaFoldDB" id="M0QJU9"/>
<name>M0QJU9_9ACTN</name>
<dbReference type="Gene3D" id="3.40.430.10">
    <property type="entry name" value="Dihydrofolate Reductase, subunit A"/>
    <property type="match status" value="1"/>
</dbReference>
<dbReference type="Proteomes" id="UP000011666">
    <property type="component" value="Unassembled WGS sequence"/>
</dbReference>
<dbReference type="PANTHER" id="PTHR38011:SF7">
    <property type="entry name" value="2,5-DIAMINO-6-RIBOSYLAMINO-4(3H)-PYRIMIDINONE 5'-PHOSPHATE REDUCTASE"/>
    <property type="match status" value="1"/>
</dbReference>
<evidence type="ECO:0000256" key="4">
    <source>
        <dbReference type="SAM" id="MobiDB-lite"/>
    </source>
</evidence>
<sequence>MFHLQKAIHVTPAPEAEPDDPQVLRWLAEQYSTGSPATSVAGSTSASTSRSQDDDVPYIRFNMVASVDGAVTHNGRSGDLGGPGDRAIFQVLRAHADIVVVGARTATTEGYGTPTVSPVFAEDRDRAGRAPAPALALLSRSLDIPDDFAPLDDPGTAILTCRSAPAERRDALAAVGARIVDCGDDSVEPDAVRDWCAAQGHRDVLGEGGPTLLGSFIVADLVDELCLTTSPHLVAGDAGRIAHDPGPAPLRSLRPSVLITDDHDFLYQRWTRRP</sequence>